<dbReference type="InterPro" id="IPR021109">
    <property type="entry name" value="Peptidase_aspartic_dom_sf"/>
</dbReference>
<organism evidence="3 4">
    <name type="scientific">Hahella chejuensis (strain KCTC 2396)</name>
    <dbReference type="NCBI Taxonomy" id="349521"/>
    <lineage>
        <taxon>Bacteria</taxon>
        <taxon>Pseudomonadati</taxon>
        <taxon>Pseudomonadota</taxon>
        <taxon>Gammaproteobacteria</taxon>
        <taxon>Oceanospirillales</taxon>
        <taxon>Hahellaceae</taxon>
        <taxon>Hahella</taxon>
    </lineage>
</organism>
<feature type="domain" description="Retropepsin-like aspartic endopeptidase" evidence="2">
    <location>
        <begin position="29"/>
        <end position="163"/>
    </location>
</feature>
<proteinExistence type="predicted"/>
<dbReference type="HOGENOM" id="CLU_099424_1_1_6"/>
<dbReference type="SUPFAM" id="SSF50630">
    <property type="entry name" value="Acid proteases"/>
    <property type="match status" value="1"/>
</dbReference>
<keyword evidence="4" id="KW-1185">Reference proteome</keyword>
<dbReference type="Pfam" id="PF05618">
    <property type="entry name" value="Zn_protease"/>
    <property type="match status" value="1"/>
</dbReference>
<dbReference type="EMBL" id="CP000155">
    <property type="protein sequence ID" value="ABC28583.1"/>
    <property type="molecule type" value="Genomic_DNA"/>
</dbReference>
<accession>Q2SL91</accession>
<dbReference type="Gene3D" id="2.40.70.10">
    <property type="entry name" value="Acid Proteases"/>
    <property type="match status" value="1"/>
</dbReference>
<dbReference type="InterPro" id="IPR008503">
    <property type="entry name" value="Asp_endopeptidase"/>
</dbReference>
<feature type="compositionally biased region" description="Basic and acidic residues" evidence="1">
    <location>
        <begin position="12"/>
        <end position="24"/>
    </location>
</feature>
<evidence type="ECO:0000259" key="2">
    <source>
        <dbReference type="Pfam" id="PF05618"/>
    </source>
</evidence>
<evidence type="ECO:0000256" key="1">
    <source>
        <dbReference type="SAM" id="MobiDB-lite"/>
    </source>
</evidence>
<dbReference type="AlphaFoldDB" id="Q2SL91"/>
<dbReference type="eggNOG" id="COG4067">
    <property type="taxonomic scope" value="Bacteria"/>
</dbReference>
<sequence>MDVRMTEGAVNKLEETAKSDPQGGKEHLVVGWREWVALPELGIPRIKAKVDTGARTSALHAFELESYESPMGTRVRFAIHPVQGDSEKVIECDAAVIDRRMVSDSGGHREMRFVISTLLQVGGYAWPVEMTLTNRDSMRFRMLLGRTAMEGRIQVNPAASYLMGKIRKS</sequence>
<evidence type="ECO:0000313" key="4">
    <source>
        <dbReference type="Proteomes" id="UP000000238"/>
    </source>
</evidence>
<gene>
    <name evidence="3" type="ordered locus">HCH_01738</name>
</gene>
<dbReference type="PANTHER" id="PTHR38037:SF1">
    <property type="entry name" value="ATP-DEPENDENT ZINC PROTEASE DOMAIN-CONTAINING PROTEIN-RELATED"/>
    <property type="match status" value="1"/>
</dbReference>
<dbReference type="KEGG" id="hch:HCH_01738"/>
<reference evidence="3 4" key="1">
    <citation type="journal article" date="2005" name="Nucleic Acids Res.">
        <title>Genomic blueprint of Hahella chejuensis, a marine microbe producing an algicidal agent.</title>
        <authorList>
            <person name="Jeong H."/>
            <person name="Yim J.H."/>
            <person name="Lee C."/>
            <person name="Choi S.-H."/>
            <person name="Park Y.K."/>
            <person name="Yoon S.H."/>
            <person name="Hur C.-G."/>
            <person name="Kang H.-Y."/>
            <person name="Kim D."/>
            <person name="Lee H.H."/>
            <person name="Park K.H."/>
            <person name="Park S.-H."/>
            <person name="Park H.-S."/>
            <person name="Lee H.K."/>
            <person name="Oh T.K."/>
            <person name="Kim J.F."/>
        </authorList>
    </citation>
    <scope>NUCLEOTIDE SEQUENCE [LARGE SCALE GENOMIC DNA]</scope>
    <source>
        <strain evidence="3 4">KCTC 2396</strain>
    </source>
</reference>
<dbReference type="PANTHER" id="PTHR38037">
    <property type="entry name" value="ZN_PROTEASE DOMAIN-CONTAINING PROTEIN"/>
    <property type="match status" value="1"/>
</dbReference>
<name>Q2SL91_HAHCH</name>
<feature type="region of interest" description="Disordered" evidence="1">
    <location>
        <begin position="1"/>
        <end position="24"/>
    </location>
</feature>
<evidence type="ECO:0000313" key="3">
    <source>
        <dbReference type="EMBL" id="ABC28583.1"/>
    </source>
</evidence>
<protein>
    <submittedName>
        <fullName evidence="3">Uncharacterized protein conserved in archaea</fullName>
    </submittedName>
</protein>
<dbReference type="Proteomes" id="UP000000238">
    <property type="component" value="Chromosome"/>
</dbReference>
<dbReference type="STRING" id="349521.HCH_01738"/>